<organism evidence="1">
    <name type="scientific">viral metagenome</name>
    <dbReference type="NCBI Taxonomy" id="1070528"/>
    <lineage>
        <taxon>unclassified sequences</taxon>
        <taxon>metagenomes</taxon>
        <taxon>organismal metagenomes</taxon>
    </lineage>
</organism>
<name>A0A6C0EDE0_9ZZZZ</name>
<reference evidence="1" key="1">
    <citation type="journal article" date="2020" name="Nature">
        <title>Giant virus diversity and host interactions through global metagenomics.</title>
        <authorList>
            <person name="Schulz F."/>
            <person name="Roux S."/>
            <person name="Paez-Espino D."/>
            <person name="Jungbluth S."/>
            <person name="Walsh D.A."/>
            <person name="Denef V.J."/>
            <person name="McMahon K.D."/>
            <person name="Konstantinidis K.T."/>
            <person name="Eloe-Fadrosh E.A."/>
            <person name="Kyrpides N.C."/>
            <person name="Woyke T."/>
        </authorList>
    </citation>
    <scope>NUCLEOTIDE SEQUENCE</scope>
    <source>
        <strain evidence="1">GVMAG-M-3300023179-2</strain>
    </source>
</reference>
<accession>A0A6C0EDE0</accession>
<proteinExistence type="predicted"/>
<sequence length="147" mass="17424">MNNNENNNNITEIKKTKKIKVLKSNFDDGLKICKVCNISKPLDDYPLNKIINNRIYRKNICLDCKKLESKNYYHSNKEKILKSIKTKSDSLVKNYVYTIKFNDIDDLDNEINKLKHNFLNNLVEFKKNERKPRKVKSNNDNDNIINN</sequence>
<dbReference type="AlphaFoldDB" id="A0A6C0EDE0"/>
<protein>
    <submittedName>
        <fullName evidence="1">Uncharacterized protein</fullName>
    </submittedName>
</protein>
<evidence type="ECO:0000313" key="1">
    <source>
        <dbReference type="EMBL" id="QHT27207.1"/>
    </source>
</evidence>
<dbReference type="EMBL" id="MN739815">
    <property type="protein sequence ID" value="QHT27207.1"/>
    <property type="molecule type" value="Genomic_DNA"/>
</dbReference>